<keyword evidence="2" id="KW-0472">Membrane</keyword>
<dbReference type="EMBL" id="NPDY01000007">
    <property type="protein sequence ID" value="PJZ69798.1"/>
    <property type="molecule type" value="Genomic_DNA"/>
</dbReference>
<reference evidence="6 7" key="1">
    <citation type="submission" date="2017-07" db="EMBL/GenBank/DDBJ databases">
        <title>Leptospira spp. isolated from tropical soils.</title>
        <authorList>
            <person name="Thibeaux R."/>
            <person name="Iraola G."/>
            <person name="Ferres I."/>
            <person name="Bierque E."/>
            <person name="Girault D."/>
            <person name="Soupe-Gilbert M.-E."/>
            <person name="Picardeau M."/>
            <person name="Goarant C."/>
        </authorList>
    </citation>
    <scope>NUCLEOTIDE SEQUENCE [LARGE SCALE GENOMIC DNA]</scope>
    <source>
        <strain evidence="5 7">FH1-B-B1</strain>
        <strain evidence="4 6">FH1-B-C1</strain>
    </source>
</reference>
<organism evidence="5 7">
    <name type="scientific">Leptospira perolatii</name>
    <dbReference type="NCBI Taxonomy" id="2023191"/>
    <lineage>
        <taxon>Bacteria</taxon>
        <taxon>Pseudomonadati</taxon>
        <taxon>Spirochaetota</taxon>
        <taxon>Spirochaetia</taxon>
        <taxon>Leptospirales</taxon>
        <taxon>Leptospiraceae</taxon>
        <taxon>Leptospira</taxon>
    </lineage>
</organism>
<feature type="transmembrane region" description="Helical" evidence="2">
    <location>
        <begin position="335"/>
        <end position="352"/>
    </location>
</feature>
<feature type="transmembrane region" description="Helical" evidence="2">
    <location>
        <begin position="306"/>
        <end position="323"/>
    </location>
</feature>
<name>A0A2M9ZLS4_9LEPT</name>
<dbReference type="Pfam" id="PF07696">
    <property type="entry name" value="7TMR-DISMED2"/>
    <property type="match status" value="1"/>
</dbReference>
<proteinExistence type="predicted"/>
<evidence type="ECO:0000313" key="6">
    <source>
        <dbReference type="Proteomes" id="UP000231962"/>
    </source>
</evidence>
<dbReference type="PANTHER" id="PTHR43156:SF2">
    <property type="entry name" value="STAGE II SPORULATION PROTEIN E"/>
    <property type="match status" value="1"/>
</dbReference>
<feature type="transmembrane region" description="Helical" evidence="2">
    <location>
        <begin position="182"/>
        <end position="203"/>
    </location>
</feature>
<keyword evidence="6" id="KW-1185">Reference proteome</keyword>
<dbReference type="PANTHER" id="PTHR43156">
    <property type="entry name" value="STAGE II SPORULATION PROTEIN E-RELATED"/>
    <property type="match status" value="1"/>
</dbReference>
<dbReference type="Proteomes" id="UP000231962">
    <property type="component" value="Unassembled WGS sequence"/>
</dbReference>
<dbReference type="InterPro" id="IPR052016">
    <property type="entry name" value="Bact_Sigma-Reg"/>
</dbReference>
<dbReference type="EMBL" id="NPDZ01000006">
    <property type="protein sequence ID" value="PJZ72987.1"/>
    <property type="molecule type" value="Genomic_DNA"/>
</dbReference>
<dbReference type="RefSeq" id="WP_100713779.1">
    <property type="nucleotide sequence ID" value="NZ_NPDY01000007.1"/>
</dbReference>
<dbReference type="InterPro" id="IPR011623">
    <property type="entry name" value="7TMR_DISM_rcpt_extracell_dom1"/>
</dbReference>
<dbReference type="SMART" id="SM00331">
    <property type="entry name" value="PP2C_SIG"/>
    <property type="match status" value="1"/>
</dbReference>
<keyword evidence="1" id="KW-0378">Hydrolase</keyword>
<dbReference type="InterPro" id="IPR001932">
    <property type="entry name" value="PPM-type_phosphatase-like_dom"/>
</dbReference>
<dbReference type="GO" id="GO:0016791">
    <property type="term" value="F:phosphatase activity"/>
    <property type="evidence" value="ECO:0007669"/>
    <property type="project" value="TreeGrafter"/>
</dbReference>
<comment type="caution">
    <text evidence="5">The sequence shown here is derived from an EMBL/GenBank/DDBJ whole genome shotgun (WGS) entry which is preliminary data.</text>
</comment>
<gene>
    <name evidence="4" type="ORF">CH360_09440</name>
    <name evidence="5" type="ORF">CH373_10795</name>
</gene>
<dbReference type="Pfam" id="PF07695">
    <property type="entry name" value="7TMR-DISM_7TM"/>
    <property type="match status" value="1"/>
</dbReference>
<evidence type="ECO:0000256" key="1">
    <source>
        <dbReference type="ARBA" id="ARBA00022801"/>
    </source>
</evidence>
<dbReference type="AlphaFoldDB" id="A0A2M9ZLS4"/>
<dbReference type="Pfam" id="PF07228">
    <property type="entry name" value="SpoIIE"/>
    <property type="match status" value="1"/>
</dbReference>
<protein>
    <submittedName>
        <fullName evidence="5">Serine/threonine protein phosphatase</fullName>
    </submittedName>
</protein>
<dbReference type="InterPro" id="IPR036457">
    <property type="entry name" value="PPM-type-like_dom_sf"/>
</dbReference>
<evidence type="ECO:0000313" key="5">
    <source>
        <dbReference type="EMBL" id="PJZ72987.1"/>
    </source>
</evidence>
<feature type="domain" description="PPM-type phosphatase" evidence="3">
    <location>
        <begin position="433"/>
        <end position="650"/>
    </location>
</feature>
<evidence type="ECO:0000256" key="2">
    <source>
        <dbReference type="SAM" id="Phobius"/>
    </source>
</evidence>
<keyword evidence="2" id="KW-0812">Transmembrane</keyword>
<feature type="transmembrane region" description="Helical" evidence="2">
    <location>
        <begin position="210"/>
        <end position="234"/>
    </location>
</feature>
<evidence type="ECO:0000313" key="7">
    <source>
        <dbReference type="Proteomes" id="UP000231990"/>
    </source>
</evidence>
<keyword evidence="2" id="KW-1133">Transmembrane helix</keyword>
<dbReference type="InterPro" id="IPR011622">
    <property type="entry name" value="7TMR_DISM_rcpt_extracell_dom2"/>
</dbReference>
<dbReference type="Proteomes" id="UP000231990">
    <property type="component" value="Unassembled WGS sequence"/>
</dbReference>
<evidence type="ECO:0000259" key="3">
    <source>
        <dbReference type="SMART" id="SM00331"/>
    </source>
</evidence>
<dbReference type="SUPFAM" id="SSF81606">
    <property type="entry name" value="PP2C-like"/>
    <property type="match status" value="1"/>
</dbReference>
<feature type="transmembrane region" description="Helical" evidence="2">
    <location>
        <begin position="246"/>
        <end position="267"/>
    </location>
</feature>
<dbReference type="Gene3D" id="3.60.40.10">
    <property type="entry name" value="PPM-type phosphatase domain"/>
    <property type="match status" value="1"/>
</dbReference>
<dbReference type="OrthoDB" id="311592at2"/>
<sequence length="673" mass="76134">MRGSLIAILLGFLLPCTSLIAVEEVPIFSLMQSMDGVSVNRSMLLYAGTRESYEKVADKPYAWNRMEKENLPFSFTDQTFWVKFSVRSPKQENPISWYFLLNNPGMEELVLYKKVRIENSESWVEIGQDVRTSFLHPSFLIETPSDTQEDFLIRASSRRSVILNFQVWTPKEFLTRVQYENILLGLYFGAIGIMLIYNGFLAFVVKDSSYFYYVFYLLFYALWQLAVSGVGAQYLTESTPQSWNDYLVGFAFLSVCFSLLFTRSFLHMEREAANWKNQAFLYLSGFAFIGFCVSLFPSAYSAMMRAVSWYPFISAILVVYASVTRLKKGFRPARYFLLAWSVLIVSVLVTSLRNLSIIPDSFMVHWSAQIGSGIEMTLLSFALADRIKTLEKDSLQARLENYDNLLRLTEIEGELKVARELQESILPETLPEVPNLKLSVRSEFASSVGGDFYDFYAVGKGKLGIFLSDVSGHGIPAAIIASMVKLAFSIEVRNHEDPAEVLRNINRALNGKYGKHYITAAYVLVDGETGRVSYSNAGHPPLVIVRRVSGETREIFLPGWIIGMDPNLKNSVAEFYLEPGDRLVVYTDGVTEARSPKGEIFGFQKFYKLLGENISLPGEMLAEIVFQTLREFTGNRKHFEDDLTMVVLDFQPAPEMNPQASLLGVTSGFSGKQ</sequence>
<accession>A0A2M9ZLS4</accession>
<dbReference type="Gene3D" id="2.60.40.2380">
    <property type="match status" value="1"/>
</dbReference>
<evidence type="ECO:0000313" key="4">
    <source>
        <dbReference type="EMBL" id="PJZ69798.1"/>
    </source>
</evidence>
<feature type="transmembrane region" description="Helical" evidence="2">
    <location>
        <begin position="279"/>
        <end position="300"/>
    </location>
</feature>